<name>A0AAE1B9D7_9GAST</name>
<dbReference type="EMBL" id="JAWDGP010000269">
    <property type="protein sequence ID" value="KAK3801980.1"/>
    <property type="molecule type" value="Genomic_DNA"/>
</dbReference>
<accession>A0AAE1B9D7</accession>
<reference evidence="1" key="1">
    <citation type="journal article" date="2023" name="G3 (Bethesda)">
        <title>A reference genome for the long-term kleptoplast-retaining sea slug Elysia crispata morphotype clarki.</title>
        <authorList>
            <person name="Eastman K.E."/>
            <person name="Pendleton A.L."/>
            <person name="Shaikh M.A."/>
            <person name="Suttiyut T."/>
            <person name="Ogas R."/>
            <person name="Tomko P."/>
            <person name="Gavelis G."/>
            <person name="Widhalm J.R."/>
            <person name="Wisecaver J.H."/>
        </authorList>
    </citation>
    <scope>NUCLEOTIDE SEQUENCE</scope>
    <source>
        <strain evidence="1">ECLA1</strain>
    </source>
</reference>
<evidence type="ECO:0000313" key="2">
    <source>
        <dbReference type="Proteomes" id="UP001283361"/>
    </source>
</evidence>
<gene>
    <name evidence="1" type="ORF">RRG08_064574</name>
</gene>
<proteinExistence type="predicted"/>
<comment type="caution">
    <text evidence="1">The sequence shown here is derived from an EMBL/GenBank/DDBJ whole genome shotgun (WGS) entry which is preliminary data.</text>
</comment>
<evidence type="ECO:0000313" key="1">
    <source>
        <dbReference type="EMBL" id="KAK3801980.1"/>
    </source>
</evidence>
<sequence length="172" mass="19809">MRLLEPALCRERSVNLYRTTGVSNNDNLCQSTGVKPKTATVIYPQYDVDTPCPPNRFKAPPKVPREIRRFNMAFEKRQRKTHRCCLPHLPPAYRPVLPVPPAEFWTHVDLCNPWHFFDRSACCDIAQPFNWENDTCPTVYCRPGGKATPPMVIPYPNLGLYFPPCENFVVKC</sequence>
<dbReference type="Proteomes" id="UP001283361">
    <property type="component" value="Unassembled WGS sequence"/>
</dbReference>
<protein>
    <submittedName>
        <fullName evidence="1">Uncharacterized protein</fullName>
    </submittedName>
</protein>
<dbReference type="AlphaFoldDB" id="A0AAE1B9D7"/>
<organism evidence="1 2">
    <name type="scientific">Elysia crispata</name>
    <name type="common">lettuce slug</name>
    <dbReference type="NCBI Taxonomy" id="231223"/>
    <lineage>
        <taxon>Eukaryota</taxon>
        <taxon>Metazoa</taxon>
        <taxon>Spiralia</taxon>
        <taxon>Lophotrochozoa</taxon>
        <taxon>Mollusca</taxon>
        <taxon>Gastropoda</taxon>
        <taxon>Heterobranchia</taxon>
        <taxon>Euthyneura</taxon>
        <taxon>Panpulmonata</taxon>
        <taxon>Sacoglossa</taxon>
        <taxon>Placobranchoidea</taxon>
        <taxon>Plakobranchidae</taxon>
        <taxon>Elysia</taxon>
    </lineage>
</organism>
<keyword evidence="2" id="KW-1185">Reference proteome</keyword>